<dbReference type="Proteomes" id="UP000231267">
    <property type="component" value="Unassembled WGS sequence"/>
</dbReference>
<dbReference type="SUPFAM" id="SSF116726">
    <property type="entry name" value="TrkA C-terminal domain-like"/>
    <property type="match status" value="1"/>
</dbReference>
<evidence type="ECO:0000259" key="2">
    <source>
        <dbReference type="PROSITE" id="PS51202"/>
    </source>
</evidence>
<evidence type="ECO:0000256" key="1">
    <source>
        <dbReference type="SAM" id="Phobius"/>
    </source>
</evidence>
<dbReference type="InterPro" id="IPR006037">
    <property type="entry name" value="RCK_C"/>
</dbReference>
<dbReference type="GO" id="GO:0008324">
    <property type="term" value="F:monoatomic cation transmembrane transporter activity"/>
    <property type="evidence" value="ECO:0007669"/>
    <property type="project" value="InterPro"/>
</dbReference>
<keyword evidence="1" id="KW-0812">Transmembrane</keyword>
<organism evidence="3 4">
    <name type="scientific">Candidatus Taenaricola geysiri</name>
    <dbReference type="NCBI Taxonomy" id="1974752"/>
    <lineage>
        <taxon>Bacteria</taxon>
        <taxon>Pseudomonadati</taxon>
        <taxon>Candidatus Omnitrophota</taxon>
        <taxon>Candidatus Taenaricola</taxon>
    </lineage>
</organism>
<feature type="transmembrane region" description="Helical" evidence="1">
    <location>
        <begin position="41"/>
        <end position="61"/>
    </location>
</feature>
<accession>A0A2J0LKJ8</accession>
<keyword evidence="1" id="KW-1133">Transmembrane helix</keyword>
<dbReference type="InterPro" id="IPR036721">
    <property type="entry name" value="RCK_C_sf"/>
</dbReference>
<reference evidence="3 4" key="1">
    <citation type="submission" date="2017-09" db="EMBL/GenBank/DDBJ databases">
        <title>Depth-based differentiation of microbial function through sediment-hosted aquifers and enrichment of novel symbionts in the deep terrestrial subsurface.</title>
        <authorList>
            <person name="Probst A.J."/>
            <person name="Ladd B."/>
            <person name="Jarett J.K."/>
            <person name="Geller-Mcgrath D.E."/>
            <person name="Sieber C.M."/>
            <person name="Emerson J.B."/>
            <person name="Anantharaman K."/>
            <person name="Thomas B.C."/>
            <person name="Malmstrom R."/>
            <person name="Stieglmeier M."/>
            <person name="Klingl A."/>
            <person name="Woyke T."/>
            <person name="Ryan C.M."/>
            <person name="Banfield J.F."/>
        </authorList>
    </citation>
    <scope>NUCLEOTIDE SEQUENCE [LARGE SCALE GENOMIC DNA]</scope>
    <source>
        <strain evidence="3">CG12_big_fil_rev_8_21_14_0_65_43_15</strain>
    </source>
</reference>
<sequence length="238" mass="26698">MIALFSLLVIVLLSIIAVRIGSIALELTGLSSEVASFQAQSAFSGVGFTTAESEAIVSHFLRRRIIRILILFGGAGITTSMATLVLTFVGQSGQDVAMRAEFLLLGLLVIFLMARSKHLYEFMRIVITKALEKFTRLHIYDYERLFGLEQGYAITKIIVKADSWFRDKRIKDLKLELEGILILAIYRRYKRTIKLIGAPHGDEVLKAGDELICYAKEEAVDDLFLQKQKLAPEEPKEA</sequence>
<dbReference type="EMBL" id="PFGP01000110">
    <property type="protein sequence ID" value="PIW66133.1"/>
    <property type="molecule type" value="Genomic_DNA"/>
</dbReference>
<keyword evidence="1" id="KW-0472">Membrane</keyword>
<evidence type="ECO:0000313" key="4">
    <source>
        <dbReference type="Proteomes" id="UP000231267"/>
    </source>
</evidence>
<dbReference type="AlphaFoldDB" id="A0A2J0LKJ8"/>
<dbReference type="Pfam" id="PF02080">
    <property type="entry name" value="TrkA_C"/>
    <property type="match status" value="1"/>
</dbReference>
<gene>
    <name evidence="3" type="ORF">COW11_04935</name>
</gene>
<dbReference type="Gene3D" id="3.30.70.1450">
    <property type="entry name" value="Regulator of K+ conductance, C-terminal domain"/>
    <property type="match status" value="1"/>
</dbReference>
<proteinExistence type="predicted"/>
<feature type="transmembrane region" description="Helical" evidence="1">
    <location>
        <begin position="68"/>
        <end position="90"/>
    </location>
</feature>
<comment type="caution">
    <text evidence="3">The sequence shown here is derived from an EMBL/GenBank/DDBJ whole genome shotgun (WGS) entry which is preliminary data.</text>
</comment>
<dbReference type="PROSITE" id="PS51202">
    <property type="entry name" value="RCK_C"/>
    <property type="match status" value="1"/>
</dbReference>
<evidence type="ECO:0000313" key="3">
    <source>
        <dbReference type="EMBL" id="PIW66133.1"/>
    </source>
</evidence>
<feature type="domain" description="RCK C-terminal" evidence="2">
    <location>
        <begin position="140"/>
        <end position="229"/>
    </location>
</feature>
<name>A0A2J0LKJ8_9BACT</name>
<dbReference type="GO" id="GO:0006813">
    <property type="term" value="P:potassium ion transport"/>
    <property type="evidence" value="ECO:0007669"/>
    <property type="project" value="InterPro"/>
</dbReference>
<feature type="transmembrane region" description="Helical" evidence="1">
    <location>
        <begin position="96"/>
        <end position="114"/>
    </location>
</feature>
<protein>
    <submittedName>
        <fullName evidence="3">Potassium transporter TrkA</fullName>
    </submittedName>
</protein>